<gene>
    <name evidence="1" type="ORF">AGERDE_LOCUS5894</name>
</gene>
<name>A0A9N9ANU6_9GLOM</name>
<comment type="caution">
    <text evidence="1">The sequence shown here is derived from an EMBL/GenBank/DDBJ whole genome shotgun (WGS) entry which is preliminary data.</text>
</comment>
<protein>
    <submittedName>
        <fullName evidence="1">11783_t:CDS:1</fullName>
    </submittedName>
</protein>
<organism evidence="1 2">
    <name type="scientific">Ambispora gerdemannii</name>
    <dbReference type="NCBI Taxonomy" id="144530"/>
    <lineage>
        <taxon>Eukaryota</taxon>
        <taxon>Fungi</taxon>
        <taxon>Fungi incertae sedis</taxon>
        <taxon>Mucoromycota</taxon>
        <taxon>Glomeromycotina</taxon>
        <taxon>Glomeromycetes</taxon>
        <taxon>Archaeosporales</taxon>
        <taxon>Ambisporaceae</taxon>
        <taxon>Ambispora</taxon>
    </lineage>
</organism>
<evidence type="ECO:0000313" key="2">
    <source>
        <dbReference type="Proteomes" id="UP000789831"/>
    </source>
</evidence>
<dbReference type="Proteomes" id="UP000789831">
    <property type="component" value="Unassembled WGS sequence"/>
</dbReference>
<evidence type="ECO:0000313" key="1">
    <source>
        <dbReference type="EMBL" id="CAG8534908.1"/>
    </source>
</evidence>
<dbReference type="EMBL" id="CAJVPL010000853">
    <property type="protein sequence ID" value="CAG8534908.1"/>
    <property type="molecule type" value="Genomic_DNA"/>
</dbReference>
<proteinExistence type="predicted"/>
<reference evidence="1" key="1">
    <citation type="submission" date="2021-06" db="EMBL/GenBank/DDBJ databases">
        <authorList>
            <person name="Kallberg Y."/>
            <person name="Tangrot J."/>
            <person name="Rosling A."/>
        </authorList>
    </citation>
    <scope>NUCLEOTIDE SEQUENCE</scope>
    <source>
        <strain evidence="1">MT106</strain>
    </source>
</reference>
<keyword evidence="2" id="KW-1185">Reference proteome</keyword>
<dbReference type="AlphaFoldDB" id="A0A9N9ANU6"/>
<sequence length="65" mass="7202">MCINFTYGGAGTLKSTIINFLVKLIIVDLNVPAPQDVNPAIIDSQEQACKLYNFKVWKSSKISNK</sequence>
<accession>A0A9N9ANU6</accession>